<accession>A0A6V8LK99</accession>
<dbReference type="SUPFAM" id="SSF48452">
    <property type="entry name" value="TPR-like"/>
    <property type="match status" value="1"/>
</dbReference>
<dbReference type="InterPro" id="IPR016032">
    <property type="entry name" value="Sig_transdc_resp-reg_C-effctor"/>
</dbReference>
<dbReference type="Gene3D" id="3.40.50.300">
    <property type="entry name" value="P-loop containing nucleotide triphosphate hydrolases"/>
    <property type="match status" value="1"/>
</dbReference>
<dbReference type="InterPro" id="IPR001867">
    <property type="entry name" value="OmpR/PhoB-type_DNA-bd"/>
</dbReference>
<keyword evidence="8" id="KW-1185">Reference proteome</keyword>
<dbReference type="RefSeq" id="WP_173085403.1">
    <property type="nucleotide sequence ID" value="NZ_BAABJB010000019.1"/>
</dbReference>
<evidence type="ECO:0000256" key="1">
    <source>
        <dbReference type="ARBA" id="ARBA00005820"/>
    </source>
</evidence>
<feature type="domain" description="Bacterial transcriptional activator" evidence="6">
    <location>
        <begin position="102"/>
        <end position="246"/>
    </location>
</feature>
<dbReference type="InterPro" id="IPR005158">
    <property type="entry name" value="BTAD"/>
</dbReference>
<dbReference type="PRINTS" id="PR00364">
    <property type="entry name" value="DISEASERSIST"/>
</dbReference>
<dbReference type="AlphaFoldDB" id="A0A6V8LK99"/>
<dbReference type="EMBL" id="BLPG01000002">
    <property type="protein sequence ID" value="GFJ95980.1"/>
    <property type="molecule type" value="Genomic_DNA"/>
</dbReference>
<proteinExistence type="inferred from homology"/>
<dbReference type="InterPro" id="IPR027417">
    <property type="entry name" value="P-loop_NTPase"/>
</dbReference>
<reference evidence="7 8" key="1">
    <citation type="submission" date="2020-03" db="EMBL/GenBank/DDBJ databases">
        <title>Whole genome shotgun sequence of Phytohabitans rumicis NBRC 108638.</title>
        <authorList>
            <person name="Komaki H."/>
            <person name="Tamura T."/>
        </authorList>
    </citation>
    <scope>NUCLEOTIDE SEQUENCE [LARGE SCALE GENOMIC DNA]</scope>
    <source>
        <strain evidence="7 8">NBRC 108638</strain>
    </source>
</reference>
<dbReference type="InterPro" id="IPR011990">
    <property type="entry name" value="TPR-like_helical_dom_sf"/>
</dbReference>
<dbReference type="SMART" id="SM00862">
    <property type="entry name" value="Trans_reg_C"/>
    <property type="match status" value="1"/>
</dbReference>
<reference evidence="7 8" key="2">
    <citation type="submission" date="2020-03" db="EMBL/GenBank/DDBJ databases">
        <authorList>
            <person name="Ichikawa N."/>
            <person name="Kimura A."/>
            <person name="Kitahashi Y."/>
            <person name="Uohara A."/>
        </authorList>
    </citation>
    <scope>NUCLEOTIDE SEQUENCE [LARGE SCALE GENOMIC DNA]</scope>
    <source>
        <strain evidence="7 8">NBRC 108638</strain>
    </source>
</reference>
<comment type="similarity">
    <text evidence="1">Belongs to the AfsR/DnrI/RedD regulatory family.</text>
</comment>
<dbReference type="PANTHER" id="PTHR35807">
    <property type="entry name" value="TRANSCRIPTIONAL REGULATOR REDD-RELATED"/>
    <property type="match status" value="1"/>
</dbReference>
<dbReference type="SUPFAM" id="SSF46894">
    <property type="entry name" value="C-terminal effector domain of the bipartite response regulators"/>
    <property type="match status" value="1"/>
</dbReference>
<dbReference type="InterPro" id="IPR036388">
    <property type="entry name" value="WH-like_DNA-bd_sf"/>
</dbReference>
<dbReference type="CDD" id="cd15831">
    <property type="entry name" value="BTAD"/>
    <property type="match status" value="1"/>
</dbReference>
<sequence length="600" mass="63844">MEEIVQFRILGPVSAWVDGRQLALPAAKQQALLAAGLLSTGRTVPVYRFVDALWDGAAPATAPGLIKSYVSALRRVLHLRGAAPVILTRPPGYLFQVGPGALDLHQFESLVAEGRRAGSAGRPEDASRALQSALQLWQGPALGGLGGSYLLAEGERLEELRRAAVEDRIAADLALGRAAAVLPELIGLVAADPLRERLRGQLMVALARVGRQADALDVYRRGRTLLNENFGLDPGPELQRLHQAVLTGRETAQPERISARPACPAQLPPDTIDLTGRDAVVEAVRVALRDAATVGGAATTIAISGIAGVGKSALAVHSAHAARAHFPGGQLYATFDAGGRAVEPGELLARFLRALGYHDPDIPASTAERTALFRSALASRRVLILLDGVRSECQVRPLLPGTPGSAVLVASRARLAGLECARHVPLDVLAPAESVRLLAHLAGADRVRADPTAAREIAVHCGHLPLALRAAGARLAARPRWSLSALAGRLRDESRRLDELTVGDLCLRVRLEASYLNLNEPERRAFTLLGTAGLPSLTPSVAARVLSVSTVEAERRLDRLAETRLVDLVVAGADGQLQYQFHELTRLYARERGEAATNIY</sequence>
<evidence type="ECO:0000259" key="5">
    <source>
        <dbReference type="SMART" id="SM00862"/>
    </source>
</evidence>
<feature type="domain" description="OmpR/PhoB-type" evidence="5">
    <location>
        <begin position="19"/>
        <end position="95"/>
    </location>
</feature>
<dbReference type="PANTHER" id="PTHR35807:SF1">
    <property type="entry name" value="TRANSCRIPTIONAL REGULATOR REDD"/>
    <property type="match status" value="1"/>
</dbReference>
<dbReference type="Gene3D" id="1.25.40.10">
    <property type="entry name" value="Tetratricopeptide repeat domain"/>
    <property type="match status" value="1"/>
</dbReference>
<protein>
    <recommendedName>
        <fullName evidence="9">OmpR/PhoB-type domain-containing protein</fullName>
    </recommendedName>
</protein>
<dbReference type="GO" id="GO:0043531">
    <property type="term" value="F:ADP binding"/>
    <property type="evidence" value="ECO:0007669"/>
    <property type="project" value="InterPro"/>
</dbReference>
<evidence type="ECO:0008006" key="9">
    <source>
        <dbReference type="Google" id="ProtNLM"/>
    </source>
</evidence>
<dbReference type="GO" id="GO:0000160">
    <property type="term" value="P:phosphorelay signal transduction system"/>
    <property type="evidence" value="ECO:0007669"/>
    <property type="project" value="InterPro"/>
</dbReference>
<organism evidence="7 8">
    <name type="scientific">Phytohabitans rumicis</name>
    <dbReference type="NCBI Taxonomy" id="1076125"/>
    <lineage>
        <taxon>Bacteria</taxon>
        <taxon>Bacillati</taxon>
        <taxon>Actinomycetota</taxon>
        <taxon>Actinomycetes</taxon>
        <taxon>Micromonosporales</taxon>
        <taxon>Micromonosporaceae</taxon>
    </lineage>
</organism>
<keyword evidence="2" id="KW-0805">Transcription regulation</keyword>
<dbReference type="GO" id="GO:0006355">
    <property type="term" value="P:regulation of DNA-templated transcription"/>
    <property type="evidence" value="ECO:0007669"/>
    <property type="project" value="InterPro"/>
</dbReference>
<dbReference type="GO" id="GO:0003677">
    <property type="term" value="F:DNA binding"/>
    <property type="evidence" value="ECO:0007669"/>
    <property type="project" value="UniProtKB-KW"/>
</dbReference>
<gene>
    <name evidence="7" type="ORF">Prum_096220</name>
</gene>
<dbReference type="SUPFAM" id="SSF52540">
    <property type="entry name" value="P-loop containing nucleoside triphosphate hydrolases"/>
    <property type="match status" value="1"/>
</dbReference>
<dbReference type="SMART" id="SM01043">
    <property type="entry name" value="BTAD"/>
    <property type="match status" value="1"/>
</dbReference>
<dbReference type="InterPro" id="IPR051677">
    <property type="entry name" value="AfsR-DnrI-RedD_regulator"/>
</dbReference>
<comment type="caution">
    <text evidence="7">The sequence shown here is derived from an EMBL/GenBank/DDBJ whole genome shotgun (WGS) entry which is preliminary data.</text>
</comment>
<evidence type="ECO:0000256" key="4">
    <source>
        <dbReference type="ARBA" id="ARBA00023163"/>
    </source>
</evidence>
<keyword evidence="4" id="KW-0804">Transcription</keyword>
<evidence type="ECO:0000256" key="3">
    <source>
        <dbReference type="ARBA" id="ARBA00023125"/>
    </source>
</evidence>
<evidence type="ECO:0000313" key="8">
    <source>
        <dbReference type="Proteomes" id="UP000482960"/>
    </source>
</evidence>
<keyword evidence="3" id="KW-0238">DNA-binding</keyword>
<evidence type="ECO:0000256" key="2">
    <source>
        <dbReference type="ARBA" id="ARBA00023015"/>
    </source>
</evidence>
<dbReference type="Gene3D" id="1.10.10.10">
    <property type="entry name" value="Winged helix-like DNA-binding domain superfamily/Winged helix DNA-binding domain"/>
    <property type="match status" value="1"/>
</dbReference>
<evidence type="ECO:0000259" key="6">
    <source>
        <dbReference type="SMART" id="SM01043"/>
    </source>
</evidence>
<name>A0A6V8LK99_9ACTN</name>
<dbReference type="Pfam" id="PF03704">
    <property type="entry name" value="BTAD"/>
    <property type="match status" value="1"/>
</dbReference>
<dbReference type="Proteomes" id="UP000482960">
    <property type="component" value="Unassembled WGS sequence"/>
</dbReference>
<evidence type="ECO:0000313" key="7">
    <source>
        <dbReference type="EMBL" id="GFJ95980.1"/>
    </source>
</evidence>